<feature type="transmembrane region" description="Helical" evidence="8">
    <location>
        <begin position="417"/>
        <end position="436"/>
    </location>
</feature>
<feature type="transmembrane region" description="Helical" evidence="8">
    <location>
        <begin position="55"/>
        <end position="73"/>
    </location>
</feature>
<feature type="transmembrane region" description="Helical" evidence="8">
    <location>
        <begin position="357"/>
        <end position="377"/>
    </location>
</feature>
<evidence type="ECO:0000256" key="1">
    <source>
        <dbReference type="ARBA" id="ARBA00004651"/>
    </source>
</evidence>
<evidence type="ECO:0000256" key="7">
    <source>
        <dbReference type="ARBA" id="ARBA00023136"/>
    </source>
</evidence>
<dbReference type="Pfam" id="PF06826">
    <property type="entry name" value="Asp-Al_Ex"/>
    <property type="match status" value="2"/>
</dbReference>
<evidence type="ECO:0000256" key="8">
    <source>
        <dbReference type="SAM" id="Phobius"/>
    </source>
</evidence>
<dbReference type="SUPFAM" id="SSF116726">
    <property type="entry name" value="TrkA C-terminal domain-like"/>
    <property type="match status" value="1"/>
</dbReference>
<feature type="transmembrane region" description="Helical" evidence="8">
    <location>
        <begin position="507"/>
        <end position="529"/>
    </location>
</feature>
<feature type="transmembrane region" description="Helical" evidence="8">
    <location>
        <begin position="146"/>
        <end position="166"/>
    </location>
</feature>
<reference evidence="10" key="1">
    <citation type="journal article" date="2021" name="PeerJ">
        <title>Extensive microbial diversity within the chicken gut microbiome revealed by metagenomics and culture.</title>
        <authorList>
            <person name="Gilroy R."/>
            <person name="Ravi A."/>
            <person name="Getino M."/>
            <person name="Pursley I."/>
            <person name="Horton D.L."/>
            <person name="Alikhan N.F."/>
            <person name="Baker D."/>
            <person name="Gharbi K."/>
            <person name="Hall N."/>
            <person name="Watson M."/>
            <person name="Adriaenssens E.M."/>
            <person name="Foster-Nyarko E."/>
            <person name="Jarju S."/>
            <person name="Secka A."/>
            <person name="Antonio M."/>
            <person name="Oren A."/>
            <person name="Chaudhuri R.R."/>
            <person name="La Ragione R."/>
            <person name="Hildebrand F."/>
            <person name="Pallen M.J."/>
        </authorList>
    </citation>
    <scope>NUCLEOTIDE SEQUENCE</scope>
    <source>
        <strain evidence="10">14975</strain>
    </source>
</reference>
<accession>A0A9D1VAL6</accession>
<reference evidence="10" key="2">
    <citation type="submission" date="2021-04" db="EMBL/GenBank/DDBJ databases">
        <authorList>
            <person name="Gilroy R."/>
        </authorList>
    </citation>
    <scope>NUCLEOTIDE SEQUENCE</scope>
    <source>
        <strain evidence="10">14975</strain>
    </source>
</reference>
<dbReference type="Gene3D" id="3.30.70.1450">
    <property type="entry name" value="Regulator of K+ conductance, C-terminal domain"/>
    <property type="match status" value="1"/>
</dbReference>
<keyword evidence="7 8" id="KW-0472">Membrane</keyword>
<dbReference type="PROSITE" id="PS51202">
    <property type="entry name" value="RCK_C"/>
    <property type="match status" value="1"/>
</dbReference>
<evidence type="ECO:0000259" key="9">
    <source>
        <dbReference type="PROSITE" id="PS51202"/>
    </source>
</evidence>
<proteinExistence type="inferred from homology"/>
<feature type="transmembrane region" description="Helical" evidence="8">
    <location>
        <begin position="6"/>
        <end position="23"/>
    </location>
</feature>
<dbReference type="NCBIfam" id="TIGR01625">
    <property type="entry name" value="YidE_YbjL_dupl"/>
    <property type="match status" value="2"/>
</dbReference>
<dbReference type="GO" id="GO:0006813">
    <property type="term" value="P:potassium ion transport"/>
    <property type="evidence" value="ECO:0007669"/>
    <property type="project" value="InterPro"/>
</dbReference>
<keyword evidence="6 8" id="KW-1133">Transmembrane helix</keyword>
<dbReference type="AlphaFoldDB" id="A0A9D1VAL6"/>
<feature type="transmembrane region" description="Helical" evidence="8">
    <location>
        <begin position="481"/>
        <end position="501"/>
    </location>
</feature>
<dbReference type="InterPro" id="IPR050144">
    <property type="entry name" value="AAE_transporter"/>
</dbReference>
<evidence type="ECO:0000256" key="4">
    <source>
        <dbReference type="ARBA" id="ARBA00022475"/>
    </source>
</evidence>
<protein>
    <submittedName>
        <fullName evidence="10">YidE/YbjL duplication</fullName>
    </submittedName>
</protein>
<dbReference type="EMBL" id="DXFQ01000051">
    <property type="protein sequence ID" value="HIX19573.1"/>
    <property type="molecule type" value="Genomic_DNA"/>
</dbReference>
<feature type="domain" description="RCK C-terminal" evidence="9">
    <location>
        <begin position="264"/>
        <end position="347"/>
    </location>
</feature>
<dbReference type="Pfam" id="PF02080">
    <property type="entry name" value="TrkA_C"/>
    <property type="match status" value="1"/>
</dbReference>
<dbReference type="PANTHER" id="PTHR30445">
    <property type="entry name" value="K(+)_H(+) ANTIPORTER SUBUNIT KHTT"/>
    <property type="match status" value="1"/>
</dbReference>
<keyword evidence="4" id="KW-1003">Cell membrane</keyword>
<evidence type="ECO:0000256" key="2">
    <source>
        <dbReference type="ARBA" id="ARBA00009854"/>
    </source>
</evidence>
<name>A0A9D1VAL6_9BACT</name>
<dbReference type="GO" id="GO:0008324">
    <property type="term" value="F:monoatomic cation transmembrane transporter activity"/>
    <property type="evidence" value="ECO:0007669"/>
    <property type="project" value="InterPro"/>
</dbReference>
<comment type="similarity">
    <text evidence="2">Belongs to the AAE transporter (TC 2.A.81) family.</text>
</comment>
<evidence type="ECO:0000313" key="11">
    <source>
        <dbReference type="Proteomes" id="UP000823964"/>
    </source>
</evidence>
<dbReference type="InterPro" id="IPR036721">
    <property type="entry name" value="RCK_C_sf"/>
</dbReference>
<evidence type="ECO:0000256" key="6">
    <source>
        <dbReference type="ARBA" id="ARBA00022989"/>
    </source>
</evidence>
<feature type="transmembrane region" description="Helical" evidence="8">
    <location>
        <begin position="448"/>
        <end position="469"/>
    </location>
</feature>
<evidence type="ECO:0000313" key="10">
    <source>
        <dbReference type="EMBL" id="HIX19573.1"/>
    </source>
</evidence>
<comment type="subcellular location">
    <subcellularLocation>
        <location evidence="1">Cell membrane</location>
        <topology evidence="1">Multi-pass membrane protein</topology>
    </subcellularLocation>
</comment>
<dbReference type="InterPro" id="IPR006512">
    <property type="entry name" value="YidE_YbjL"/>
</dbReference>
<feature type="transmembrane region" description="Helical" evidence="8">
    <location>
        <begin position="383"/>
        <end position="405"/>
    </location>
</feature>
<dbReference type="GO" id="GO:0005886">
    <property type="term" value="C:plasma membrane"/>
    <property type="evidence" value="ECO:0007669"/>
    <property type="project" value="UniProtKB-SubCell"/>
</dbReference>
<evidence type="ECO:0000256" key="3">
    <source>
        <dbReference type="ARBA" id="ARBA00022448"/>
    </source>
</evidence>
<keyword evidence="3" id="KW-0813">Transport</keyword>
<dbReference type="InterPro" id="IPR006037">
    <property type="entry name" value="RCK_C"/>
</dbReference>
<feature type="transmembrane region" description="Helical" evidence="8">
    <location>
        <begin position="85"/>
        <end position="104"/>
    </location>
</feature>
<keyword evidence="5 8" id="KW-0812">Transmembrane</keyword>
<organism evidence="10 11">
    <name type="scientific">Candidatus Akkermansia intestinigallinarum</name>
    <dbReference type="NCBI Taxonomy" id="2838431"/>
    <lineage>
        <taxon>Bacteria</taxon>
        <taxon>Pseudomonadati</taxon>
        <taxon>Verrucomicrobiota</taxon>
        <taxon>Verrucomicrobiia</taxon>
        <taxon>Verrucomicrobiales</taxon>
        <taxon>Akkermansiaceae</taxon>
        <taxon>Akkermansia</taxon>
    </lineage>
</organism>
<dbReference type="PANTHER" id="PTHR30445:SF3">
    <property type="entry name" value="TRANSPORT PROTEIN YIDE-RELATED"/>
    <property type="match status" value="1"/>
</dbReference>
<comment type="caution">
    <text evidence="10">The sequence shown here is derived from an EMBL/GenBank/DDBJ whole genome shotgun (WGS) entry which is preliminary data.</text>
</comment>
<gene>
    <name evidence="10" type="ORF">H9862_03095</name>
</gene>
<evidence type="ECO:0000256" key="5">
    <source>
        <dbReference type="ARBA" id="ARBA00022692"/>
    </source>
</evidence>
<sequence>MEEVLKNPTFVLFAILFLGLALGNIQFKGISLGSSGVLFVALAAGHYELKVPDGVTGIGTALFVYCVGLGVGNRFFATLRSKGSSLVLISVVVVGTGWLVTWLLSSMFSIEGSVAAGLFAGACTSTPAFAAAREALTGLDTSGLDIGYGVAYPFGVIGVVLFVQLLPRLLRKDLNTVTSNESGAKDMHKIIRRVVTITRPDIYGRNIGEFCEEAHFNCRVTRSVKEGVLHPLQPEDCFAEGMQVFLVGERAQVEHEALMLGEIDPKQQHPRAFGDETSELIILNKDMCNKTLAELDLLSKYGITISRITRLGNTFVPVGETEIIRNDVCNVVGAPESIKQFAKDCGHRCTAINATDILSLTGGVALGIIVGNITIGMGSSGGFSLGMAGGPLIVALILGHFGKIGPIAGYMPRPTRVLLMEFALMIFLAGAGVSGGEKLVETLQEQGVMMFLVGVAITLVPMLLGYILATKMLKLPLPETLGAICGAMTSTPALGAITAKTDRQEPVISYATAYPAALLLMTILAKLLLSML</sequence>
<dbReference type="Proteomes" id="UP000823964">
    <property type="component" value="Unassembled WGS sequence"/>
</dbReference>